<sequence>MDDYKDFSEDERIFYLREAGFDSREKELFRLRVYEEKTLAEASEIMGYSTRTVDRINRKLKKKIMKVAPMYCRGFSLYS</sequence>
<dbReference type="EMBL" id="BK015846">
    <property type="protein sequence ID" value="DAE27799.1"/>
    <property type="molecule type" value="Genomic_DNA"/>
</dbReference>
<proteinExistence type="predicted"/>
<name>A0A8S5R8X3_9VIRU</name>
<reference evidence="2" key="1">
    <citation type="journal article" date="2021" name="Proc. Natl. Acad. Sci. U.S.A.">
        <title>A Catalog of Tens of Thousands of Viruses from Human Metagenomes Reveals Hidden Associations with Chronic Diseases.</title>
        <authorList>
            <person name="Tisza M.J."/>
            <person name="Buck C.B."/>
        </authorList>
    </citation>
    <scope>NUCLEOTIDE SEQUENCE</scope>
    <source>
        <strain evidence="2">CtDYl1</strain>
    </source>
</reference>
<dbReference type="InterPro" id="IPR007630">
    <property type="entry name" value="RNA_pol_sigma70_r4"/>
</dbReference>
<dbReference type="Pfam" id="PF04545">
    <property type="entry name" value="Sigma70_r4"/>
    <property type="match status" value="1"/>
</dbReference>
<dbReference type="GO" id="GO:0006352">
    <property type="term" value="P:DNA-templated transcription initiation"/>
    <property type="evidence" value="ECO:0007669"/>
    <property type="project" value="InterPro"/>
</dbReference>
<dbReference type="SUPFAM" id="SSF88659">
    <property type="entry name" value="Sigma3 and sigma4 domains of RNA polymerase sigma factors"/>
    <property type="match status" value="1"/>
</dbReference>
<protein>
    <submittedName>
        <fullName evidence="2">RNA polymerase sigma factor</fullName>
    </submittedName>
</protein>
<dbReference type="InterPro" id="IPR013324">
    <property type="entry name" value="RNA_pol_sigma_r3/r4-like"/>
</dbReference>
<feature type="domain" description="RNA polymerase sigma-70 region 4" evidence="1">
    <location>
        <begin position="22"/>
        <end position="59"/>
    </location>
</feature>
<dbReference type="InterPro" id="IPR036388">
    <property type="entry name" value="WH-like_DNA-bd_sf"/>
</dbReference>
<evidence type="ECO:0000313" key="2">
    <source>
        <dbReference type="EMBL" id="DAE27799.1"/>
    </source>
</evidence>
<evidence type="ECO:0000259" key="1">
    <source>
        <dbReference type="Pfam" id="PF04545"/>
    </source>
</evidence>
<dbReference type="GO" id="GO:0003700">
    <property type="term" value="F:DNA-binding transcription factor activity"/>
    <property type="evidence" value="ECO:0007669"/>
    <property type="project" value="InterPro"/>
</dbReference>
<organism evidence="2">
    <name type="scientific">virus sp. ctDYl1</name>
    <dbReference type="NCBI Taxonomy" id="2826795"/>
    <lineage>
        <taxon>Viruses</taxon>
    </lineage>
</organism>
<accession>A0A8S5R8X3</accession>
<dbReference type="Gene3D" id="1.10.10.10">
    <property type="entry name" value="Winged helix-like DNA-binding domain superfamily/Winged helix DNA-binding domain"/>
    <property type="match status" value="1"/>
</dbReference>